<proteinExistence type="predicted"/>
<evidence type="ECO:0000256" key="3">
    <source>
        <dbReference type="ARBA" id="ARBA00023014"/>
    </source>
</evidence>
<dbReference type="PROSITE" id="PS00198">
    <property type="entry name" value="4FE4S_FER_1"/>
    <property type="match status" value="1"/>
</dbReference>
<protein>
    <submittedName>
        <fullName evidence="5">4Fe-4S binding protein</fullName>
    </submittedName>
</protein>
<dbReference type="Pfam" id="PF00037">
    <property type="entry name" value="Fer4"/>
    <property type="match status" value="1"/>
</dbReference>
<dbReference type="EMBL" id="JAFITO010000053">
    <property type="protein sequence ID" value="MBN4068787.1"/>
    <property type="molecule type" value="Genomic_DNA"/>
</dbReference>
<accession>A0ABS3AVU6</accession>
<dbReference type="InterPro" id="IPR017896">
    <property type="entry name" value="4Fe4S_Fe-S-bd"/>
</dbReference>
<keyword evidence="2" id="KW-0408">Iron</keyword>
<comment type="caution">
    <text evidence="5">The sequence shown here is derived from an EMBL/GenBank/DDBJ whole genome shotgun (WGS) entry which is preliminary data.</text>
</comment>
<evidence type="ECO:0000259" key="4">
    <source>
        <dbReference type="PROSITE" id="PS51379"/>
    </source>
</evidence>
<evidence type="ECO:0000256" key="1">
    <source>
        <dbReference type="ARBA" id="ARBA00022723"/>
    </source>
</evidence>
<feature type="domain" description="4Fe-4S ferredoxin-type" evidence="4">
    <location>
        <begin position="1"/>
        <end position="25"/>
    </location>
</feature>
<evidence type="ECO:0000313" key="6">
    <source>
        <dbReference type="Proteomes" id="UP000717534"/>
    </source>
</evidence>
<gene>
    <name evidence="5" type="ORF">JYU06_04640</name>
</gene>
<dbReference type="Gene3D" id="3.30.70.20">
    <property type="match status" value="1"/>
</dbReference>
<keyword evidence="6" id="KW-1185">Reference proteome</keyword>
<name>A0ABS3AVU6_9BACT</name>
<reference evidence="5 6" key="1">
    <citation type="submission" date="2021-02" db="EMBL/GenBank/DDBJ databases">
        <title>Activity-based single-cell genomes from oceanic crustal fluid captures similar information to metagenomic and metatranscriptomic surveys with orders of magnitude less sampling.</title>
        <authorList>
            <person name="D'Angelo T.S."/>
            <person name="Orcutt B.N."/>
        </authorList>
    </citation>
    <scope>NUCLEOTIDE SEQUENCE [LARGE SCALE GENOMIC DNA]</scope>
    <source>
        <strain evidence="5">AH-315-G02</strain>
    </source>
</reference>
<dbReference type="InterPro" id="IPR017900">
    <property type="entry name" value="4Fe4S_Fe_S_CS"/>
</dbReference>
<organism evidence="5 6">
    <name type="scientific">Desulfotalea psychrophila</name>
    <dbReference type="NCBI Taxonomy" id="84980"/>
    <lineage>
        <taxon>Bacteria</taxon>
        <taxon>Pseudomonadati</taxon>
        <taxon>Thermodesulfobacteriota</taxon>
        <taxon>Desulfobulbia</taxon>
        <taxon>Desulfobulbales</taxon>
        <taxon>Desulfocapsaceae</taxon>
        <taxon>Desulfotalea</taxon>
    </lineage>
</organism>
<evidence type="ECO:0000313" key="5">
    <source>
        <dbReference type="EMBL" id="MBN4068787.1"/>
    </source>
</evidence>
<dbReference type="PROSITE" id="PS51379">
    <property type="entry name" value="4FE4S_FER_2"/>
    <property type="match status" value="1"/>
</dbReference>
<keyword evidence="1" id="KW-0479">Metal-binding</keyword>
<dbReference type="Proteomes" id="UP000717534">
    <property type="component" value="Unassembled WGS sequence"/>
</dbReference>
<evidence type="ECO:0000256" key="2">
    <source>
        <dbReference type="ARBA" id="ARBA00023004"/>
    </source>
</evidence>
<keyword evidence="3" id="KW-0411">Iron-sulfur</keyword>
<dbReference type="SUPFAM" id="SSF54862">
    <property type="entry name" value="4Fe-4S ferredoxins"/>
    <property type="match status" value="1"/>
</dbReference>
<sequence>MSASCKACGICASRCPTFAISMGGFTNEQLISQIEAFGNKVADEKVEA</sequence>